<gene>
    <name evidence="2" type="ORF">GCM10023196_100890</name>
</gene>
<feature type="chain" id="PRO_5045399203" description="Secreted protein" evidence="1">
    <location>
        <begin position="25"/>
        <end position="148"/>
    </location>
</feature>
<feature type="signal peptide" evidence="1">
    <location>
        <begin position="1"/>
        <end position="24"/>
    </location>
</feature>
<evidence type="ECO:0008006" key="4">
    <source>
        <dbReference type="Google" id="ProtNLM"/>
    </source>
</evidence>
<reference evidence="3" key="1">
    <citation type="journal article" date="2019" name="Int. J. Syst. Evol. Microbiol.">
        <title>The Global Catalogue of Microorganisms (GCM) 10K type strain sequencing project: providing services to taxonomists for standard genome sequencing and annotation.</title>
        <authorList>
            <consortium name="The Broad Institute Genomics Platform"/>
            <consortium name="The Broad Institute Genome Sequencing Center for Infectious Disease"/>
            <person name="Wu L."/>
            <person name="Ma J."/>
        </authorList>
    </citation>
    <scope>NUCLEOTIDE SEQUENCE [LARGE SCALE GENOMIC DNA]</scope>
    <source>
        <strain evidence="3">JCM 17939</strain>
    </source>
</reference>
<organism evidence="2 3">
    <name type="scientific">Actinoallomurus vinaceus</name>
    <dbReference type="NCBI Taxonomy" id="1080074"/>
    <lineage>
        <taxon>Bacteria</taxon>
        <taxon>Bacillati</taxon>
        <taxon>Actinomycetota</taxon>
        <taxon>Actinomycetes</taxon>
        <taxon>Streptosporangiales</taxon>
        <taxon>Thermomonosporaceae</taxon>
        <taxon>Actinoallomurus</taxon>
    </lineage>
</organism>
<evidence type="ECO:0000256" key="1">
    <source>
        <dbReference type="SAM" id="SignalP"/>
    </source>
</evidence>
<comment type="caution">
    <text evidence="2">The sequence shown here is derived from an EMBL/GenBank/DDBJ whole genome shotgun (WGS) entry which is preliminary data.</text>
</comment>
<dbReference type="Proteomes" id="UP001501442">
    <property type="component" value="Unassembled WGS sequence"/>
</dbReference>
<keyword evidence="3" id="KW-1185">Reference proteome</keyword>
<evidence type="ECO:0000313" key="3">
    <source>
        <dbReference type="Proteomes" id="UP001501442"/>
    </source>
</evidence>
<protein>
    <recommendedName>
        <fullName evidence="4">Secreted protein</fullName>
    </recommendedName>
</protein>
<accession>A0ABP8USX8</accession>
<keyword evidence="1" id="KW-0732">Signal</keyword>
<sequence length="148" mass="15477">MRTTTAVAIAAAATAATAATPAGAATAAPTAHAKQCSSGEPVRAAVFLQLSKNSYAKTTPSYVSYVDADMGCKGAISLQHRSGPHVKLRVISCAKKPKVLSDWMLPPHSTHTYTGVKRNNRVALFSRGTCFRVQGWKGKGVTRGGASF</sequence>
<proteinExistence type="predicted"/>
<name>A0ABP8USX8_9ACTN</name>
<evidence type="ECO:0000313" key="2">
    <source>
        <dbReference type="EMBL" id="GAA4639405.1"/>
    </source>
</evidence>
<dbReference type="EMBL" id="BAABHK010000027">
    <property type="protein sequence ID" value="GAA4639405.1"/>
    <property type="molecule type" value="Genomic_DNA"/>
</dbReference>